<proteinExistence type="predicted"/>
<evidence type="ECO:0000313" key="1">
    <source>
        <dbReference type="EMBL" id="MBM6744998.1"/>
    </source>
</evidence>
<comment type="caution">
    <text evidence="1">The sequence shown here is derived from an EMBL/GenBank/DDBJ whole genome shotgun (WGS) entry which is preliminary data.</text>
</comment>
<reference evidence="1 2" key="1">
    <citation type="journal article" date="2021" name="Sci. Rep.">
        <title>The distribution of antibiotic resistance genes in chicken gut microbiota commensals.</title>
        <authorList>
            <person name="Juricova H."/>
            <person name="Matiasovicova J."/>
            <person name="Kubasova T."/>
            <person name="Cejkova D."/>
            <person name="Rychlik I."/>
        </authorList>
    </citation>
    <scope>NUCLEOTIDE SEQUENCE [LARGE SCALE GENOMIC DNA]</scope>
    <source>
        <strain evidence="1 2">An770</strain>
    </source>
</reference>
<sequence>MAYNQINVVLYDASYQKLASSFHSGNEYLDQFLKDSISLDNNFGKTYVLLTDDNKKIVGYYNLGVGYIEQTEYGIRRKIGGAVHINCFALDREYQGTVQEYLEDGTVIHTSDFLLLDCMEKIKEIRVKHLGFTFVTLSSTEEGYHLYLRNGFEKLDDDISFSLEEAEEGCIPMYYAIDVE</sequence>
<dbReference type="EMBL" id="JACJKH010000022">
    <property type="protein sequence ID" value="MBM6744998.1"/>
    <property type="molecule type" value="Genomic_DNA"/>
</dbReference>
<keyword evidence="2" id="KW-1185">Reference proteome</keyword>
<accession>A0ABS2EJH3</accession>
<gene>
    <name evidence="1" type="ORF">H6A32_11895</name>
</gene>
<organism evidence="1 2">
    <name type="scientific">Drancourtella massiliensis</name>
    <dbReference type="NCBI Taxonomy" id="1632013"/>
    <lineage>
        <taxon>Bacteria</taxon>
        <taxon>Bacillati</taxon>
        <taxon>Bacillota</taxon>
        <taxon>Clostridia</taxon>
        <taxon>Eubacteriales</taxon>
        <taxon>Oscillospiraceae</taxon>
        <taxon>Drancourtella</taxon>
    </lineage>
</organism>
<dbReference type="RefSeq" id="WP_204864436.1">
    <property type="nucleotide sequence ID" value="NZ_JACJKH010000022.1"/>
</dbReference>
<dbReference type="InterPro" id="IPR016181">
    <property type="entry name" value="Acyl_CoA_acyltransferase"/>
</dbReference>
<dbReference type="Proteomes" id="UP000775686">
    <property type="component" value="Unassembled WGS sequence"/>
</dbReference>
<dbReference type="SUPFAM" id="SSF55729">
    <property type="entry name" value="Acyl-CoA N-acyltransferases (Nat)"/>
    <property type="match status" value="1"/>
</dbReference>
<dbReference type="Gene3D" id="3.40.630.30">
    <property type="match status" value="1"/>
</dbReference>
<evidence type="ECO:0000313" key="2">
    <source>
        <dbReference type="Proteomes" id="UP000775686"/>
    </source>
</evidence>
<name>A0ABS2EJH3_9FIRM</name>
<protein>
    <submittedName>
        <fullName evidence="1">N-acetyltransferase</fullName>
    </submittedName>
</protein>